<feature type="domain" description="C2H2-type" evidence="8">
    <location>
        <begin position="155"/>
        <end position="179"/>
    </location>
</feature>
<evidence type="ECO:0000256" key="3">
    <source>
        <dbReference type="ARBA" id="ARBA00022737"/>
    </source>
</evidence>
<dbReference type="PROSITE" id="PS50157">
    <property type="entry name" value="ZINC_FINGER_C2H2_2"/>
    <property type="match status" value="3"/>
</dbReference>
<dbReference type="InterPro" id="IPR013087">
    <property type="entry name" value="Znf_C2H2_type"/>
</dbReference>
<evidence type="ECO:0000259" key="8">
    <source>
        <dbReference type="PROSITE" id="PS50157"/>
    </source>
</evidence>
<dbReference type="InterPro" id="IPR050329">
    <property type="entry name" value="GLI_C2H2-zinc-finger"/>
</dbReference>
<keyword evidence="5" id="KW-0862">Zinc</keyword>
<dbReference type="FunFam" id="3.30.160.60:FF:000557">
    <property type="entry name" value="zinc finger and SCAN domain-containing protein 29"/>
    <property type="match status" value="1"/>
</dbReference>
<dbReference type="FunFam" id="3.30.160.60:FF:001498">
    <property type="entry name" value="Zinc finger protein 404"/>
    <property type="match status" value="1"/>
</dbReference>
<dbReference type="AlphaFoldDB" id="A0A5N5TNE3"/>
<dbReference type="SUPFAM" id="SSF57667">
    <property type="entry name" value="beta-beta-alpha zinc fingers"/>
    <property type="match status" value="2"/>
</dbReference>
<comment type="caution">
    <text evidence="9">The sequence shown here is derived from an EMBL/GenBank/DDBJ whole genome shotgun (WGS) entry which is preliminary data.</text>
</comment>
<dbReference type="OrthoDB" id="5978418at2759"/>
<dbReference type="Proteomes" id="UP000326759">
    <property type="component" value="Unassembled WGS sequence"/>
</dbReference>
<dbReference type="GO" id="GO:0000981">
    <property type="term" value="F:DNA-binding transcription factor activity, RNA polymerase II-specific"/>
    <property type="evidence" value="ECO:0007669"/>
    <property type="project" value="TreeGrafter"/>
</dbReference>
<dbReference type="PANTHER" id="PTHR19818:SF139">
    <property type="entry name" value="PAIR-RULE PROTEIN ODD-PAIRED"/>
    <property type="match status" value="1"/>
</dbReference>
<evidence type="ECO:0000256" key="1">
    <source>
        <dbReference type="ARBA" id="ARBA00004123"/>
    </source>
</evidence>
<accession>A0A5N5TNE3</accession>
<organism evidence="9 10">
    <name type="scientific">Armadillidium nasatum</name>
    <dbReference type="NCBI Taxonomy" id="96803"/>
    <lineage>
        <taxon>Eukaryota</taxon>
        <taxon>Metazoa</taxon>
        <taxon>Ecdysozoa</taxon>
        <taxon>Arthropoda</taxon>
        <taxon>Crustacea</taxon>
        <taxon>Multicrustacea</taxon>
        <taxon>Malacostraca</taxon>
        <taxon>Eumalacostraca</taxon>
        <taxon>Peracarida</taxon>
        <taxon>Isopoda</taxon>
        <taxon>Oniscidea</taxon>
        <taxon>Crinocheta</taxon>
        <taxon>Armadillidiidae</taxon>
        <taxon>Armadillidium</taxon>
    </lineage>
</organism>
<dbReference type="Gene3D" id="3.30.160.60">
    <property type="entry name" value="Classic Zinc Finger"/>
    <property type="match status" value="3"/>
</dbReference>
<dbReference type="GO" id="GO:0045944">
    <property type="term" value="P:positive regulation of transcription by RNA polymerase II"/>
    <property type="evidence" value="ECO:0007669"/>
    <property type="project" value="UniProtKB-ARBA"/>
</dbReference>
<evidence type="ECO:0000313" key="10">
    <source>
        <dbReference type="Proteomes" id="UP000326759"/>
    </source>
</evidence>
<dbReference type="GO" id="GO:0000978">
    <property type="term" value="F:RNA polymerase II cis-regulatory region sequence-specific DNA binding"/>
    <property type="evidence" value="ECO:0007669"/>
    <property type="project" value="TreeGrafter"/>
</dbReference>
<evidence type="ECO:0000256" key="7">
    <source>
        <dbReference type="PROSITE-ProRule" id="PRU00042"/>
    </source>
</evidence>
<reference evidence="9 10" key="1">
    <citation type="journal article" date="2019" name="PLoS Biol.">
        <title>Sex chromosomes control vertical transmission of feminizing Wolbachia symbionts in an isopod.</title>
        <authorList>
            <person name="Becking T."/>
            <person name="Chebbi M.A."/>
            <person name="Giraud I."/>
            <person name="Moumen B."/>
            <person name="Laverre T."/>
            <person name="Caubet Y."/>
            <person name="Peccoud J."/>
            <person name="Gilbert C."/>
            <person name="Cordaux R."/>
        </authorList>
    </citation>
    <scope>NUCLEOTIDE SEQUENCE [LARGE SCALE GENOMIC DNA]</scope>
    <source>
        <strain evidence="9">ANa2</strain>
        <tissue evidence="9">Whole body excluding digestive tract and cuticle</tissue>
    </source>
</reference>
<name>A0A5N5TNE3_9CRUS</name>
<evidence type="ECO:0000256" key="2">
    <source>
        <dbReference type="ARBA" id="ARBA00022723"/>
    </source>
</evidence>
<keyword evidence="10" id="KW-1185">Reference proteome</keyword>
<keyword evidence="4 7" id="KW-0863">Zinc-finger</keyword>
<dbReference type="GO" id="GO:0005634">
    <property type="term" value="C:nucleus"/>
    <property type="evidence" value="ECO:0007669"/>
    <property type="project" value="UniProtKB-SubCell"/>
</dbReference>
<evidence type="ECO:0000256" key="5">
    <source>
        <dbReference type="ARBA" id="ARBA00022833"/>
    </source>
</evidence>
<dbReference type="PANTHER" id="PTHR19818">
    <property type="entry name" value="ZINC FINGER PROTEIN ZIC AND GLI"/>
    <property type="match status" value="1"/>
</dbReference>
<evidence type="ECO:0000256" key="4">
    <source>
        <dbReference type="ARBA" id="ARBA00022771"/>
    </source>
</evidence>
<keyword evidence="6" id="KW-0539">Nucleus</keyword>
<evidence type="ECO:0000313" key="9">
    <source>
        <dbReference type="EMBL" id="KAB7507676.1"/>
    </source>
</evidence>
<keyword evidence="2" id="KW-0479">Metal-binding</keyword>
<dbReference type="Pfam" id="PF00096">
    <property type="entry name" value="zf-C2H2"/>
    <property type="match status" value="1"/>
</dbReference>
<feature type="domain" description="C2H2-type" evidence="8">
    <location>
        <begin position="127"/>
        <end position="154"/>
    </location>
</feature>
<dbReference type="InterPro" id="IPR036236">
    <property type="entry name" value="Znf_C2H2_sf"/>
</dbReference>
<protein>
    <submittedName>
        <fullName evidence="9">Zinc finger and BTB domain-containing protein 32</fullName>
    </submittedName>
</protein>
<evidence type="ECO:0000256" key="6">
    <source>
        <dbReference type="ARBA" id="ARBA00023242"/>
    </source>
</evidence>
<dbReference type="PROSITE" id="PS00028">
    <property type="entry name" value="ZINC_FINGER_C2H2_1"/>
    <property type="match status" value="2"/>
</dbReference>
<dbReference type="GO" id="GO:0008270">
    <property type="term" value="F:zinc ion binding"/>
    <property type="evidence" value="ECO:0007669"/>
    <property type="project" value="UniProtKB-KW"/>
</dbReference>
<sequence length="179" mass="20957">MLDEDQDWQIGEAVSEEGGQKSNYLKGSRRLLTCSYCPYRTLYATNLKRHTRFKHTKEKPFQCYGYQNLGSSENEEGNLVASYGIPKTLDASGRFAYCCPYCPYVNYSCSTNVRSHIRYKHMRDKPYRCSVCSKDFPEENRLIRHMRIHTGEKPFVCFICQKGFSDPSTLIKHKRIHIR</sequence>
<dbReference type="SMART" id="SM00355">
    <property type="entry name" value="ZnF_C2H2"/>
    <property type="match status" value="4"/>
</dbReference>
<keyword evidence="3" id="KW-0677">Repeat</keyword>
<dbReference type="Pfam" id="PF13894">
    <property type="entry name" value="zf-C2H2_4"/>
    <property type="match status" value="1"/>
</dbReference>
<dbReference type="EMBL" id="SEYY01000267">
    <property type="protein sequence ID" value="KAB7507676.1"/>
    <property type="molecule type" value="Genomic_DNA"/>
</dbReference>
<gene>
    <name evidence="9" type="primary">Zbtb32</name>
    <name evidence="9" type="ORF">Anas_00525</name>
</gene>
<comment type="subcellular location">
    <subcellularLocation>
        <location evidence="1">Nucleus</location>
    </subcellularLocation>
</comment>
<feature type="domain" description="C2H2-type" evidence="8">
    <location>
        <begin position="32"/>
        <end position="60"/>
    </location>
</feature>
<proteinExistence type="predicted"/>